<dbReference type="InterPro" id="IPR046956">
    <property type="entry name" value="RLP23-like"/>
</dbReference>
<keyword evidence="9" id="KW-0325">Glycoprotein</keyword>
<proteinExistence type="predicted"/>
<keyword evidence="7" id="KW-0472">Membrane</keyword>
<keyword evidence="3" id="KW-0812">Transmembrane</keyword>
<evidence type="ECO:0000256" key="3">
    <source>
        <dbReference type="ARBA" id="ARBA00022692"/>
    </source>
</evidence>
<keyword evidence="8" id="KW-0675">Receptor</keyword>
<dbReference type="SUPFAM" id="SSF52058">
    <property type="entry name" value="L domain-like"/>
    <property type="match status" value="1"/>
</dbReference>
<evidence type="ECO:0000259" key="10">
    <source>
        <dbReference type="Pfam" id="PF08263"/>
    </source>
</evidence>
<evidence type="ECO:0000256" key="8">
    <source>
        <dbReference type="ARBA" id="ARBA00023170"/>
    </source>
</evidence>
<comment type="caution">
    <text evidence="11">The sequence shown here is derived from an EMBL/GenBank/DDBJ whole genome shotgun (WGS) entry which is preliminary data.</text>
</comment>
<dbReference type="InterPro" id="IPR013210">
    <property type="entry name" value="LRR_N_plant-typ"/>
</dbReference>
<name>A0AAN9RS99_PSOTE</name>
<gene>
    <name evidence="11" type="ORF">VNO78_33542</name>
</gene>
<dbReference type="Pfam" id="PF13855">
    <property type="entry name" value="LRR_8"/>
    <property type="match status" value="1"/>
</dbReference>
<evidence type="ECO:0000256" key="7">
    <source>
        <dbReference type="ARBA" id="ARBA00023136"/>
    </source>
</evidence>
<protein>
    <recommendedName>
        <fullName evidence="10">Leucine-rich repeat-containing N-terminal plant-type domain-containing protein</fullName>
    </recommendedName>
</protein>
<organism evidence="11 12">
    <name type="scientific">Psophocarpus tetragonolobus</name>
    <name type="common">Winged bean</name>
    <name type="synonym">Dolichos tetragonolobus</name>
    <dbReference type="NCBI Taxonomy" id="3891"/>
    <lineage>
        <taxon>Eukaryota</taxon>
        <taxon>Viridiplantae</taxon>
        <taxon>Streptophyta</taxon>
        <taxon>Embryophyta</taxon>
        <taxon>Tracheophyta</taxon>
        <taxon>Spermatophyta</taxon>
        <taxon>Magnoliopsida</taxon>
        <taxon>eudicotyledons</taxon>
        <taxon>Gunneridae</taxon>
        <taxon>Pentapetalae</taxon>
        <taxon>rosids</taxon>
        <taxon>fabids</taxon>
        <taxon>Fabales</taxon>
        <taxon>Fabaceae</taxon>
        <taxon>Papilionoideae</taxon>
        <taxon>50 kb inversion clade</taxon>
        <taxon>NPAAA clade</taxon>
        <taxon>indigoferoid/millettioid clade</taxon>
        <taxon>Phaseoleae</taxon>
        <taxon>Psophocarpus</taxon>
    </lineage>
</organism>
<dbReference type="Pfam" id="PF08263">
    <property type="entry name" value="LRRNT_2"/>
    <property type="match status" value="1"/>
</dbReference>
<dbReference type="PANTHER" id="PTHR48061:SF50">
    <property type="entry name" value="LEUCINE-RICH REPEAT-CONTAINING N-TERMINAL PLANT-TYPE DOMAIN-CONTAINING PROTEIN"/>
    <property type="match status" value="1"/>
</dbReference>
<dbReference type="Gene3D" id="3.80.10.10">
    <property type="entry name" value="Ribonuclease Inhibitor"/>
    <property type="match status" value="2"/>
</dbReference>
<dbReference type="AlphaFoldDB" id="A0AAN9RS99"/>
<evidence type="ECO:0000313" key="12">
    <source>
        <dbReference type="Proteomes" id="UP001386955"/>
    </source>
</evidence>
<keyword evidence="2" id="KW-0433">Leucine-rich repeat</keyword>
<accession>A0AAN9RS99</accession>
<dbReference type="InterPro" id="IPR001611">
    <property type="entry name" value="Leu-rich_rpt"/>
</dbReference>
<dbReference type="Proteomes" id="UP001386955">
    <property type="component" value="Unassembled WGS sequence"/>
</dbReference>
<evidence type="ECO:0000256" key="6">
    <source>
        <dbReference type="ARBA" id="ARBA00022989"/>
    </source>
</evidence>
<comment type="subcellular location">
    <subcellularLocation>
        <location evidence="1">Membrane</location>
        <topology evidence="1">Single-pass type I membrane protein</topology>
    </subcellularLocation>
</comment>
<keyword evidence="5" id="KW-0677">Repeat</keyword>
<evidence type="ECO:0000256" key="9">
    <source>
        <dbReference type="ARBA" id="ARBA00023180"/>
    </source>
</evidence>
<dbReference type="Pfam" id="PF00560">
    <property type="entry name" value="LRR_1"/>
    <property type="match status" value="3"/>
</dbReference>
<evidence type="ECO:0000256" key="4">
    <source>
        <dbReference type="ARBA" id="ARBA00022729"/>
    </source>
</evidence>
<keyword evidence="12" id="KW-1185">Reference proteome</keyword>
<keyword evidence="6" id="KW-1133">Transmembrane helix</keyword>
<dbReference type="InterPro" id="IPR032675">
    <property type="entry name" value="LRR_dom_sf"/>
</dbReference>
<dbReference type="FunFam" id="3.80.10.10:FF:000041">
    <property type="entry name" value="LRR receptor-like serine/threonine-protein kinase ERECTA"/>
    <property type="match status" value="1"/>
</dbReference>
<evidence type="ECO:0000256" key="1">
    <source>
        <dbReference type="ARBA" id="ARBA00004479"/>
    </source>
</evidence>
<evidence type="ECO:0000313" key="11">
    <source>
        <dbReference type="EMBL" id="KAK7381018.1"/>
    </source>
</evidence>
<keyword evidence="4" id="KW-0732">Signal</keyword>
<sequence length="402" mass="44956">MTSFTTSDLLLDVFGLKISINQIVYDTIQVDWALEALSTDSNMRKDLSVMDYFSFHSKTKSWKNGIDCCEWDGVMCGTISGHVIVDLSCSYLQGQIQPNTTIFSLRHLQKVNLAYNDFFGSSIGSGIGDLVNLSYLRMRLDSFTWKKLIHNATNLREIYLDGVDMSSIREKSSSFLTNLSSSLVYLNLRDTKLQGNVSSEILCLPNLQELWLDFNENLRGELPQTNWSSPLRYLSLDFTAFSGKIPDSIGHLKSLYYLVLSNCNFTGQLPTSFNLDLSNNHFTGSISEFSSNSLLILSLSNNKLEVSNNELTGNIPSTICNASSLVVLNLAHNNLTGLIPQCLAAFPSLEVMDFQMNSLYGNIPQHFSRDNEFETIKLNGNQLEGPLQQSLAHCRALEVLDL</sequence>
<evidence type="ECO:0000256" key="2">
    <source>
        <dbReference type="ARBA" id="ARBA00022614"/>
    </source>
</evidence>
<dbReference type="GO" id="GO:0016020">
    <property type="term" value="C:membrane"/>
    <property type="evidence" value="ECO:0007669"/>
    <property type="project" value="UniProtKB-SubCell"/>
</dbReference>
<evidence type="ECO:0000256" key="5">
    <source>
        <dbReference type="ARBA" id="ARBA00022737"/>
    </source>
</evidence>
<dbReference type="EMBL" id="JAYMYS010000009">
    <property type="protein sequence ID" value="KAK7381018.1"/>
    <property type="molecule type" value="Genomic_DNA"/>
</dbReference>
<dbReference type="PANTHER" id="PTHR48061">
    <property type="entry name" value="LEUCINE-RICH REPEAT RECEPTOR PROTEIN KINASE EMS1-LIKE-RELATED"/>
    <property type="match status" value="1"/>
</dbReference>
<reference evidence="11 12" key="1">
    <citation type="submission" date="2024-01" db="EMBL/GenBank/DDBJ databases">
        <title>The genomes of 5 underutilized Papilionoideae crops provide insights into root nodulation and disease resistanc.</title>
        <authorList>
            <person name="Jiang F."/>
        </authorList>
    </citation>
    <scope>NUCLEOTIDE SEQUENCE [LARGE SCALE GENOMIC DNA]</scope>
    <source>
        <strain evidence="11">DUOXIRENSHENG_FW03</strain>
        <tissue evidence="11">Leaves</tissue>
    </source>
</reference>
<feature type="domain" description="Leucine-rich repeat-containing N-terminal plant-type" evidence="10">
    <location>
        <begin position="56"/>
        <end position="76"/>
    </location>
</feature>